<evidence type="ECO:0000256" key="13">
    <source>
        <dbReference type="RuleBase" id="RU000598"/>
    </source>
</evidence>
<dbReference type="InterPro" id="IPR019786">
    <property type="entry name" value="Zinc_finger_PHD-type_CS"/>
</dbReference>
<dbReference type="InterPro" id="IPR020565">
    <property type="entry name" value="ImidazoleglycerP_deHydtase_CS"/>
</dbReference>
<dbReference type="InterPro" id="IPR056511">
    <property type="entry name" value="IDM1_C"/>
</dbReference>
<dbReference type="PROSITE" id="PS00954">
    <property type="entry name" value="IGP_DEHYDRATASE_1"/>
    <property type="match status" value="1"/>
</dbReference>
<keyword evidence="8 12" id="KW-0863">Zinc-finger</keyword>
<evidence type="ECO:0000256" key="2">
    <source>
        <dbReference type="ARBA" id="ARBA00004229"/>
    </source>
</evidence>
<feature type="region of interest" description="Disordered" evidence="14">
    <location>
        <begin position="529"/>
        <end position="566"/>
    </location>
</feature>
<dbReference type="InterPro" id="IPR001965">
    <property type="entry name" value="Znf_PHD"/>
</dbReference>
<evidence type="ECO:0000256" key="4">
    <source>
        <dbReference type="ARBA" id="ARBA00007481"/>
    </source>
</evidence>
<evidence type="ECO:0000256" key="5">
    <source>
        <dbReference type="ARBA" id="ARBA00012075"/>
    </source>
</evidence>
<evidence type="ECO:0000256" key="6">
    <source>
        <dbReference type="ARBA" id="ARBA00022605"/>
    </source>
</evidence>
<evidence type="ECO:0000256" key="14">
    <source>
        <dbReference type="SAM" id="MobiDB-lite"/>
    </source>
</evidence>
<dbReference type="HAMAP" id="MF_00076">
    <property type="entry name" value="HisB"/>
    <property type="match status" value="1"/>
</dbReference>
<dbReference type="GO" id="GO:0000105">
    <property type="term" value="P:L-histidine biosynthetic process"/>
    <property type="evidence" value="ECO:0007669"/>
    <property type="project" value="UniProtKB-KW"/>
</dbReference>
<feature type="compositionally biased region" description="Basic and acidic residues" evidence="14">
    <location>
        <begin position="369"/>
        <end position="381"/>
    </location>
</feature>
<dbReference type="NCBIfam" id="NF002111">
    <property type="entry name" value="PRK00951.2-1"/>
    <property type="match status" value="1"/>
</dbReference>
<name>A0AAV6M3I2_9ROSI</name>
<feature type="region of interest" description="Disordered" evidence="14">
    <location>
        <begin position="470"/>
        <end position="517"/>
    </location>
</feature>
<accession>A0AAV6M3I2</accession>
<dbReference type="GO" id="GO:0004424">
    <property type="term" value="F:imidazoleglycerol-phosphate dehydratase activity"/>
    <property type="evidence" value="ECO:0007669"/>
    <property type="project" value="UniProtKB-EC"/>
</dbReference>
<dbReference type="GO" id="GO:0006357">
    <property type="term" value="P:regulation of transcription by RNA polymerase II"/>
    <property type="evidence" value="ECO:0007669"/>
    <property type="project" value="TreeGrafter"/>
</dbReference>
<dbReference type="Proteomes" id="UP000685013">
    <property type="component" value="Chromosome 17"/>
</dbReference>
<comment type="caution">
    <text evidence="16">The sequence shown here is derived from an EMBL/GenBank/DDBJ whole genome shotgun (WGS) entry which is preliminary data.</text>
</comment>
<evidence type="ECO:0000256" key="8">
    <source>
        <dbReference type="ARBA" id="ARBA00022771"/>
    </source>
</evidence>
<feature type="compositionally biased region" description="Basic and acidic residues" evidence="14">
    <location>
        <begin position="470"/>
        <end position="488"/>
    </location>
</feature>
<comment type="subcellular location">
    <subcellularLocation>
        <location evidence="2">Plastid</location>
        <location evidence="2">Chloroplast</location>
    </subcellularLocation>
</comment>
<dbReference type="Pfam" id="PF23209">
    <property type="entry name" value="IDM1_C"/>
    <property type="match status" value="1"/>
</dbReference>
<evidence type="ECO:0000256" key="12">
    <source>
        <dbReference type="PROSITE-ProRule" id="PRU00146"/>
    </source>
</evidence>
<feature type="region of interest" description="Disordered" evidence="14">
    <location>
        <begin position="34"/>
        <end position="61"/>
    </location>
</feature>
<dbReference type="PROSITE" id="PS01359">
    <property type="entry name" value="ZF_PHD_1"/>
    <property type="match status" value="1"/>
</dbReference>
<dbReference type="PANTHER" id="PTHR46309">
    <property type="entry name" value="PHD FINGER PROTEIN 12"/>
    <property type="match status" value="1"/>
</dbReference>
<comment type="similarity">
    <text evidence="4 13">Belongs to the imidazoleglycerol-phosphate dehydratase family.</text>
</comment>
<dbReference type="CDD" id="cd15532">
    <property type="entry name" value="PHD2_CHD_II"/>
    <property type="match status" value="1"/>
</dbReference>
<feature type="non-terminal residue" evidence="16">
    <location>
        <position position="1"/>
    </location>
</feature>
<evidence type="ECO:0000256" key="1">
    <source>
        <dbReference type="ARBA" id="ARBA00001723"/>
    </source>
</evidence>
<dbReference type="GO" id="GO:0008270">
    <property type="term" value="F:zinc ion binding"/>
    <property type="evidence" value="ECO:0007669"/>
    <property type="project" value="UniProtKB-KW"/>
</dbReference>
<dbReference type="PROSITE" id="PS00955">
    <property type="entry name" value="IGP_DEHYDRATASE_2"/>
    <property type="match status" value="1"/>
</dbReference>
<dbReference type="PANTHER" id="PTHR46309:SF1">
    <property type="entry name" value="PHD FINGER PROTEIN 12"/>
    <property type="match status" value="1"/>
</dbReference>
<proteinExistence type="inferred from homology"/>
<reference evidence="16 17" key="1">
    <citation type="journal article" date="2021" name="Hortic Res">
        <title>The domestication of Cucurbita argyrosperma as revealed by the genome of its wild relative.</title>
        <authorList>
            <person name="Barrera-Redondo J."/>
            <person name="Sanchez-de la Vega G."/>
            <person name="Aguirre-Liguori J.A."/>
            <person name="Castellanos-Morales G."/>
            <person name="Gutierrez-Guerrero Y.T."/>
            <person name="Aguirre-Dugua X."/>
            <person name="Aguirre-Planter E."/>
            <person name="Tenaillon M.I."/>
            <person name="Lira-Saade R."/>
            <person name="Eguiarte L.E."/>
        </authorList>
    </citation>
    <scope>NUCLEOTIDE SEQUENCE [LARGE SCALE GENOMIC DNA]</scope>
    <source>
        <strain evidence="16">JBR-2021</strain>
    </source>
</reference>
<dbReference type="NCBIfam" id="NF002114">
    <property type="entry name" value="PRK00951.2-4"/>
    <property type="match status" value="1"/>
</dbReference>
<protein>
    <recommendedName>
        <fullName evidence="5 13">Imidazoleglycerol-phosphate dehydratase</fullName>
        <ecNumber evidence="5 13">4.2.1.19</ecNumber>
    </recommendedName>
</protein>
<keyword evidence="6" id="KW-0028">Amino-acid biosynthesis</keyword>
<evidence type="ECO:0000256" key="7">
    <source>
        <dbReference type="ARBA" id="ARBA00022723"/>
    </source>
</evidence>
<evidence type="ECO:0000256" key="11">
    <source>
        <dbReference type="ARBA" id="ARBA00023239"/>
    </source>
</evidence>
<evidence type="ECO:0000256" key="10">
    <source>
        <dbReference type="ARBA" id="ARBA00023102"/>
    </source>
</evidence>
<dbReference type="FunFam" id="3.30.230.40:FF:000003">
    <property type="entry name" value="Imidazoleglycerol-phosphate dehydratase HisB"/>
    <property type="match status" value="1"/>
</dbReference>
<dbReference type="InterPro" id="IPR054292">
    <property type="entry name" value="DUF7028"/>
</dbReference>
<dbReference type="Pfam" id="PF00628">
    <property type="entry name" value="PHD"/>
    <property type="match status" value="1"/>
</dbReference>
<dbReference type="InterPro" id="IPR000807">
    <property type="entry name" value="ImidazoleglycerolP_deHydtase"/>
</dbReference>
<comment type="catalytic activity">
    <reaction evidence="1 13">
        <text>D-erythro-1-(imidazol-4-yl)glycerol 3-phosphate = 3-(imidazol-4-yl)-2-oxopropyl phosphate + H2O</text>
        <dbReference type="Rhea" id="RHEA:11040"/>
        <dbReference type="ChEBI" id="CHEBI:15377"/>
        <dbReference type="ChEBI" id="CHEBI:57766"/>
        <dbReference type="ChEBI" id="CHEBI:58278"/>
        <dbReference type="EC" id="4.2.1.19"/>
    </reaction>
</comment>
<dbReference type="GO" id="GO:0005634">
    <property type="term" value="C:nucleus"/>
    <property type="evidence" value="ECO:0007669"/>
    <property type="project" value="TreeGrafter"/>
</dbReference>
<keyword evidence="7" id="KW-0479">Metal-binding</keyword>
<evidence type="ECO:0000313" key="16">
    <source>
        <dbReference type="EMBL" id="KAG6574983.1"/>
    </source>
</evidence>
<dbReference type="InterPro" id="IPR042163">
    <property type="entry name" value="PHF12"/>
</dbReference>
<dbReference type="InterPro" id="IPR019787">
    <property type="entry name" value="Znf_PHD-finger"/>
</dbReference>
<feature type="region of interest" description="Disordered" evidence="14">
    <location>
        <begin position="358"/>
        <end position="381"/>
    </location>
</feature>
<dbReference type="CDD" id="cd07914">
    <property type="entry name" value="IGPD"/>
    <property type="match status" value="1"/>
</dbReference>
<organism evidence="16 17">
    <name type="scientific">Cucurbita argyrosperma subsp. sororia</name>
    <dbReference type="NCBI Taxonomy" id="37648"/>
    <lineage>
        <taxon>Eukaryota</taxon>
        <taxon>Viridiplantae</taxon>
        <taxon>Streptophyta</taxon>
        <taxon>Embryophyta</taxon>
        <taxon>Tracheophyta</taxon>
        <taxon>Spermatophyta</taxon>
        <taxon>Magnoliopsida</taxon>
        <taxon>eudicotyledons</taxon>
        <taxon>Gunneridae</taxon>
        <taxon>Pentapetalae</taxon>
        <taxon>rosids</taxon>
        <taxon>fabids</taxon>
        <taxon>Cucurbitales</taxon>
        <taxon>Cucurbitaceae</taxon>
        <taxon>Cucurbiteae</taxon>
        <taxon>Cucurbita</taxon>
    </lineage>
</organism>
<evidence type="ECO:0000256" key="9">
    <source>
        <dbReference type="ARBA" id="ARBA00022833"/>
    </source>
</evidence>
<keyword evidence="9" id="KW-0862">Zinc</keyword>
<evidence type="ECO:0000313" key="17">
    <source>
        <dbReference type="Proteomes" id="UP000685013"/>
    </source>
</evidence>
<dbReference type="Pfam" id="PF00475">
    <property type="entry name" value="IGPD"/>
    <property type="match status" value="1"/>
</dbReference>
<feature type="domain" description="PHD-type" evidence="15">
    <location>
        <begin position="592"/>
        <end position="636"/>
    </location>
</feature>
<dbReference type="EMBL" id="JAGKQH010000017">
    <property type="protein sequence ID" value="KAG6574983.1"/>
    <property type="molecule type" value="Genomic_DNA"/>
</dbReference>
<dbReference type="FunFam" id="3.30.230.40:FF:000002">
    <property type="entry name" value="Imidazoleglycerol-phosphate dehydratase"/>
    <property type="match status" value="1"/>
</dbReference>
<keyword evidence="11 13" id="KW-0456">Lyase</keyword>
<dbReference type="GO" id="GO:0003714">
    <property type="term" value="F:transcription corepressor activity"/>
    <property type="evidence" value="ECO:0007669"/>
    <property type="project" value="InterPro"/>
</dbReference>
<keyword evidence="17" id="KW-1185">Reference proteome</keyword>
<evidence type="ECO:0000256" key="3">
    <source>
        <dbReference type="ARBA" id="ARBA00005047"/>
    </source>
</evidence>
<feature type="region of interest" description="Disordered" evidence="14">
    <location>
        <begin position="298"/>
        <end position="329"/>
    </location>
</feature>
<dbReference type="PROSITE" id="PS50016">
    <property type="entry name" value="ZF_PHD_2"/>
    <property type="match status" value="1"/>
</dbReference>
<sequence length="1499" mass="165913">MEDGVRSGGPSGVLMKTRNSSGCLIVRKKEDGFGGAGASGSRLVNAKKEKKRPRLVLSDSGSSDELLLPHRRRVGPETIRVCNGLNSFGKDVMDESGSIRKKDRLQYVKRNDDDLINRMDVDGLRRNVETLEVFDFNEYDEIDGETRRRKIFNHSGGQFLRSMKLPQSGIDREFGTASSRHALVDKRKNLYAEQTDCFDRDRPPRKISFESDNDGPHLPTSLLRDKFRGHSEEAIRVQGKNGVLKVLVNKKKNVSGSSEMYDHCKLEESRKSRRTEDTLKSKVTVTPSVYPETKLNVKQDPFSKPEKDRTDFQTPSSTKNIKGCSWDSGDSSVSLKPRKKVVEAHKSTKRASCEVEKLPCEETPPSTAKEGKIKRGSGTEKQKLRERIRGMLLSAGWKIDYRPRRNRDYLDAVYVNPSGTAYWSIIKAYDALQKQLNEEGAEAKPSADGSFTPISDDILSQLTRKTRKKIENEWNNKQRDDSDSENAREASALRSAGTKNDMDSMDSDSNEEKLSTFVKQGGKSCKNKLNENGCPSVNSKGQSSVEPKGPVHEPQTDPGDAGGCQRDAWNRQEESKRLSFHTVEVDGDDPNDDTCGICGDGGDLICCDGCPSTFHQSCLDIQIPPGDWHCPNCTCKYCGVANVDISQGENTIVPEISTCVLCEKKFHESCSAEMDTPVQSNGSVTSFCGKNCRELFENLQKYLGVKHELDAGFSWSLIRRTNEDPDVSVRGLSQRIECNSKLAVALTVMDECFLPIVDRRSGINLIHNVLYNCGSNFYRLNYSGFYTAILERGDEIISAASIRFHGTKLAEMPFIGTRHIYRRQGMCRRLFCAIESALRTLKVEKLIIPAIAELMHTWNVIFGFSSLEPSLKQEMRLMNMLVFPGTDMLQKLLIQESIVEENPSTGSGAKRTDCRSTEFSSPKIDTETSSGHEPRSCDDTEQHHFKAKTNEVAVTNLNPESVSVSLNDTSTANSPLDAFCEAKTPCSPMQTVTSDSDSDDKPGIRHGLEDRLQSTSQCMAADTSLNNFLEPKVKVSNEGIICSNAHAGHKLADSVYMRKSFSPTTGNGTFELENNIPVMDSPEDDAHANSLKPTRPFETTSDCKKAIAYVKEAISDGICGSESSPQSCGAKARGGLQEERAESEEPLMEVAWFYSLPISSGIAAQTRACSSFWLACRKLRLHGMDDIFSRNGAFPFLIKDIIWFQHRFASNVSVTCCSAEFQSKPTVMELSSSPRLLSSPTSLILLKPKVGFRVPQISSSPFHFHPSVSSLKLIGRMEFNRTVCCASSSEGNGSPMVPSSGSRVGEVKRVTKETNVSVKINLDGSGIADSNTGIPFLDHMLDQLSSHGVFDVHVRATGDIHIDDHHTNEDVALAIGSALLNALGDRKGIYRFGDFSAPLDEALIHVSLDLSGRPHLSYDLQIPTERVGTYDTQLVEHFFQSLVNTSGMTLHIRQLAGKNSHHIIEATFKAFARALRQATEYDPRRLGTVPSSKGVLSRT</sequence>
<dbReference type="NCBIfam" id="NF002108">
    <property type="entry name" value="PRK00951.1-3"/>
    <property type="match status" value="1"/>
</dbReference>
<dbReference type="GO" id="GO:0009507">
    <property type="term" value="C:chloroplast"/>
    <property type="evidence" value="ECO:0007669"/>
    <property type="project" value="UniProtKB-SubCell"/>
</dbReference>
<evidence type="ECO:0000259" key="15">
    <source>
        <dbReference type="PROSITE" id="PS50016"/>
    </source>
</evidence>
<feature type="compositionally biased region" description="Basic and acidic residues" evidence="14">
    <location>
        <begin position="924"/>
        <end position="943"/>
    </location>
</feature>
<dbReference type="Pfam" id="PF22970">
    <property type="entry name" value="DUF7028"/>
    <property type="match status" value="1"/>
</dbReference>
<gene>
    <name evidence="16" type="primary">HISN5A</name>
    <name evidence="16" type="ORF">SDJN03_25622</name>
</gene>
<dbReference type="SMART" id="SM00249">
    <property type="entry name" value="PHD"/>
    <property type="match status" value="1"/>
</dbReference>
<feature type="region of interest" description="Disordered" evidence="14">
    <location>
        <begin position="987"/>
        <end position="1006"/>
    </location>
</feature>
<comment type="pathway">
    <text evidence="3 13">Amino-acid biosynthesis; L-histidine biosynthesis; L-histidine from 5-phospho-alpha-D-ribose 1-diphosphate: step 6/9.</text>
</comment>
<dbReference type="EC" id="4.2.1.19" evidence="5 13"/>
<keyword evidence="10 13" id="KW-0368">Histidine biosynthesis</keyword>
<feature type="compositionally biased region" description="Polar residues" evidence="14">
    <location>
        <begin position="533"/>
        <end position="545"/>
    </location>
</feature>
<feature type="region of interest" description="Disordered" evidence="14">
    <location>
        <begin position="900"/>
        <end position="943"/>
    </location>
</feature>
<feature type="compositionally biased region" description="Basic and acidic residues" evidence="14">
    <location>
        <begin position="298"/>
        <end position="311"/>
    </location>
</feature>